<reference evidence="2 3" key="1">
    <citation type="submission" date="2016-01" db="EMBL/GenBank/DDBJ databases">
        <title>The draft genome sequence of Aquimarina sp. RZW4-3-2.</title>
        <authorList>
            <person name="Wang Y."/>
        </authorList>
    </citation>
    <scope>NUCLEOTIDE SEQUENCE [LARGE SCALE GENOMIC DNA]</scope>
    <source>
        <strain evidence="2 3">RZW4-3-2</strain>
    </source>
</reference>
<name>A0A163CGH3_9FLAO</name>
<dbReference type="Gene3D" id="1.25.40.10">
    <property type="entry name" value="Tetratricopeptide repeat domain"/>
    <property type="match status" value="1"/>
</dbReference>
<proteinExistence type="predicted"/>
<comment type="caution">
    <text evidence="2">The sequence shown here is derived from an EMBL/GenBank/DDBJ whole genome shotgun (WGS) entry which is preliminary data.</text>
</comment>
<dbReference type="Proteomes" id="UP000076715">
    <property type="component" value="Unassembled WGS sequence"/>
</dbReference>
<organism evidence="2 3">
    <name type="scientific">Aquimarina aggregata</name>
    <dbReference type="NCBI Taxonomy" id="1642818"/>
    <lineage>
        <taxon>Bacteria</taxon>
        <taxon>Pseudomonadati</taxon>
        <taxon>Bacteroidota</taxon>
        <taxon>Flavobacteriia</taxon>
        <taxon>Flavobacteriales</taxon>
        <taxon>Flavobacteriaceae</taxon>
        <taxon>Aquimarina</taxon>
    </lineage>
</organism>
<sequence>MSRILHLVTLSLLLGFFSCQSQKTERQLEDEFVQKYAPENLNTHGFTLAVDSKVPEVHQLFNDLEANFFFYGDKKEFEKKAERIIELDPNYPSGILMKSFYVTDTTEYKNMVTKAYLLSKKSTLKSEQYILQAEYSLLVEDDYKKAQKYFQKVVDLYPKSPAAIWSLGMAYYYNKEYDKALECYRKSTEFIPHLPKGYEFMAAVYYRKKNYRKAIEYIEKAKKYGAKPQNDIYFAEFESFIYYRNKQFKKAMQYVEKVREYGEIFKNSKDLDRAYNLSKAKLDSIKLSKS</sequence>
<feature type="repeat" description="TPR" evidence="1">
    <location>
        <begin position="161"/>
        <end position="194"/>
    </location>
</feature>
<dbReference type="OrthoDB" id="9811837at2"/>
<dbReference type="PROSITE" id="PS50005">
    <property type="entry name" value="TPR"/>
    <property type="match status" value="1"/>
</dbReference>
<dbReference type="PANTHER" id="PTHR12558">
    <property type="entry name" value="CELL DIVISION CYCLE 16,23,27"/>
    <property type="match status" value="1"/>
</dbReference>
<dbReference type="STRING" id="1642818.AWE51_02815"/>
<dbReference type="InterPro" id="IPR011990">
    <property type="entry name" value="TPR-like_helical_dom_sf"/>
</dbReference>
<evidence type="ECO:0000313" key="3">
    <source>
        <dbReference type="Proteomes" id="UP000076715"/>
    </source>
</evidence>
<dbReference type="PROSITE" id="PS51257">
    <property type="entry name" value="PROKAR_LIPOPROTEIN"/>
    <property type="match status" value="1"/>
</dbReference>
<dbReference type="RefSeq" id="WP_066310042.1">
    <property type="nucleotide sequence ID" value="NZ_LQRT01000002.1"/>
</dbReference>
<dbReference type="AlphaFoldDB" id="A0A163CGH3"/>
<gene>
    <name evidence="2" type="ORF">AWE51_02815</name>
</gene>
<keyword evidence="1" id="KW-0802">TPR repeat</keyword>
<dbReference type="PANTHER" id="PTHR12558:SF13">
    <property type="entry name" value="CELL DIVISION CYCLE PROTEIN 27 HOMOLOG"/>
    <property type="match status" value="1"/>
</dbReference>
<keyword evidence="3" id="KW-1185">Reference proteome</keyword>
<dbReference type="SMART" id="SM00028">
    <property type="entry name" value="TPR"/>
    <property type="match status" value="3"/>
</dbReference>
<dbReference type="SUPFAM" id="SSF48452">
    <property type="entry name" value="TPR-like"/>
    <property type="match status" value="1"/>
</dbReference>
<evidence type="ECO:0000256" key="1">
    <source>
        <dbReference type="PROSITE-ProRule" id="PRU00339"/>
    </source>
</evidence>
<dbReference type="Pfam" id="PF12895">
    <property type="entry name" value="ANAPC3"/>
    <property type="match status" value="1"/>
</dbReference>
<accession>A0A163CGH3</accession>
<evidence type="ECO:0000313" key="2">
    <source>
        <dbReference type="EMBL" id="KZS42390.1"/>
    </source>
</evidence>
<dbReference type="InterPro" id="IPR019734">
    <property type="entry name" value="TPR_rpt"/>
</dbReference>
<dbReference type="EMBL" id="LQRT01000002">
    <property type="protein sequence ID" value="KZS42390.1"/>
    <property type="molecule type" value="Genomic_DNA"/>
</dbReference>
<protein>
    <submittedName>
        <fullName evidence="2">Uncharacterized protein</fullName>
    </submittedName>
</protein>